<sequence length="190" mass="22541">MSKLLVSIMILFGVVSQPNIGKTDFEWGNCKKNDSLTIVNLLDATFLTEGYSCDSIQAYRNLDQDTSHHFDLLEGWILKKGNIHVFFNDYPKQSEKMGFFNEKKELKYILYFDRISKSIKGISKVETKGNSVFEKFIFIPSSGQSLDKILLSDFYKESFYSELYRDYFVEDKFFEKEHKRYMFNYLFWLD</sequence>
<gene>
    <name evidence="1" type="ORF">SAMN05216474_2795</name>
</gene>
<evidence type="ECO:0000313" key="1">
    <source>
        <dbReference type="EMBL" id="SFT86030.1"/>
    </source>
</evidence>
<organism evidence="1 2">
    <name type="scientific">Lishizhenia tianjinensis</name>
    <dbReference type="NCBI Taxonomy" id="477690"/>
    <lineage>
        <taxon>Bacteria</taxon>
        <taxon>Pseudomonadati</taxon>
        <taxon>Bacteroidota</taxon>
        <taxon>Flavobacteriia</taxon>
        <taxon>Flavobacteriales</taxon>
        <taxon>Crocinitomicaceae</taxon>
        <taxon>Lishizhenia</taxon>
    </lineage>
</organism>
<protein>
    <submittedName>
        <fullName evidence="1">Uncharacterized protein</fullName>
    </submittedName>
</protein>
<keyword evidence="2" id="KW-1185">Reference proteome</keyword>
<dbReference type="EMBL" id="FPAS01000005">
    <property type="protein sequence ID" value="SFT86030.1"/>
    <property type="molecule type" value="Genomic_DNA"/>
</dbReference>
<dbReference type="Proteomes" id="UP000236454">
    <property type="component" value="Unassembled WGS sequence"/>
</dbReference>
<dbReference type="RefSeq" id="WP_139230396.1">
    <property type="nucleotide sequence ID" value="NZ_FPAS01000005.1"/>
</dbReference>
<dbReference type="STRING" id="477690.SAMN05216474_2795"/>
<accession>A0A1I7BFS2</accession>
<reference evidence="1 2" key="1">
    <citation type="submission" date="2016-10" db="EMBL/GenBank/DDBJ databases">
        <authorList>
            <person name="de Groot N.N."/>
        </authorList>
    </citation>
    <scope>NUCLEOTIDE SEQUENCE [LARGE SCALE GENOMIC DNA]</scope>
    <source>
        <strain evidence="1 2">CGMCC 1.7005</strain>
    </source>
</reference>
<dbReference type="AlphaFoldDB" id="A0A1I7BFS2"/>
<name>A0A1I7BFS2_9FLAO</name>
<evidence type="ECO:0000313" key="2">
    <source>
        <dbReference type="Proteomes" id="UP000236454"/>
    </source>
</evidence>
<proteinExistence type="predicted"/>